<accession>A0A660C589</accession>
<evidence type="ECO:0000256" key="1">
    <source>
        <dbReference type="SAM" id="SignalP"/>
    </source>
</evidence>
<organism evidence="2 3">
    <name type="scientific">Prauserella rugosa</name>
    <dbReference type="NCBI Taxonomy" id="43354"/>
    <lineage>
        <taxon>Bacteria</taxon>
        <taxon>Bacillati</taxon>
        <taxon>Actinomycetota</taxon>
        <taxon>Actinomycetes</taxon>
        <taxon>Pseudonocardiales</taxon>
        <taxon>Pseudonocardiaceae</taxon>
        <taxon>Prauserella</taxon>
    </lineage>
</organism>
<feature type="signal peptide" evidence="1">
    <location>
        <begin position="1"/>
        <end position="19"/>
    </location>
</feature>
<dbReference type="EMBL" id="VLJV01000001">
    <property type="protein sequence ID" value="TWH18708.1"/>
    <property type="molecule type" value="Genomic_DNA"/>
</dbReference>
<protein>
    <submittedName>
        <fullName evidence="2">Uncharacterized protein</fullName>
    </submittedName>
</protein>
<proteinExistence type="predicted"/>
<comment type="caution">
    <text evidence="2">The sequence shown here is derived from an EMBL/GenBank/DDBJ whole genome shotgun (WGS) entry which is preliminary data.</text>
</comment>
<keyword evidence="1" id="KW-0732">Signal</keyword>
<evidence type="ECO:0000313" key="2">
    <source>
        <dbReference type="EMBL" id="TWH18708.1"/>
    </source>
</evidence>
<dbReference type="RefSeq" id="WP_048807853.1">
    <property type="nucleotide sequence ID" value="NZ_JOIJ01000006.1"/>
</dbReference>
<dbReference type="AlphaFoldDB" id="A0A660C589"/>
<sequence>MWRRTAILGVAASALTACGAAGRPRADVPAVEAALHAAVRARPGYVSGRVRYQDGVGPGTRISGNITLAADDHGRAIAEFTDVLRAVHGAYRNQENTRTASVRLRAHWGGDTRNMIDPDEVVRPADGLTVDTDDLARHFGPP</sequence>
<name>A0A660C589_9PSEU</name>
<dbReference type="PROSITE" id="PS51257">
    <property type="entry name" value="PROKAR_LIPOPROTEIN"/>
    <property type="match status" value="1"/>
</dbReference>
<evidence type="ECO:0000313" key="3">
    <source>
        <dbReference type="Proteomes" id="UP000317303"/>
    </source>
</evidence>
<dbReference type="Proteomes" id="UP000317303">
    <property type="component" value="Unassembled WGS sequence"/>
</dbReference>
<gene>
    <name evidence="2" type="ORF">JD82_00529</name>
</gene>
<feature type="chain" id="PRO_5038511055" evidence="1">
    <location>
        <begin position="20"/>
        <end position="142"/>
    </location>
</feature>
<reference evidence="2 3" key="1">
    <citation type="submission" date="2019-07" db="EMBL/GenBank/DDBJ databases">
        <title>R&amp;d 2014.</title>
        <authorList>
            <person name="Klenk H.-P."/>
        </authorList>
    </citation>
    <scope>NUCLEOTIDE SEQUENCE [LARGE SCALE GENOMIC DNA]</scope>
    <source>
        <strain evidence="2 3">DSM 43194</strain>
    </source>
</reference>
<keyword evidence="3" id="KW-1185">Reference proteome</keyword>